<keyword evidence="2" id="KW-1185">Reference proteome</keyword>
<evidence type="ECO:0000313" key="2">
    <source>
        <dbReference type="Proteomes" id="UP000520814"/>
    </source>
</evidence>
<accession>A0A7W9SQ19</accession>
<dbReference type="InterPro" id="IPR025855">
    <property type="entry name" value="Replic_Relax"/>
</dbReference>
<dbReference type="Pfam" id="PF13814">
    <property type="entry name" value="Replic_Relax"/>
    <property type="match status" value="1"/>
</dbReference>
<dbReference type="InterPro" id="IPR036388">
    <property type="entry name" value="WH-like_DNA-bd_sf"/>
</dbReference>
<dbReference type="Proteomes" id="UP000520814">
    <property type="component" value="Unassembled WGS sequence"/>
</dbReference>
<organism evidence="1 2">
    <name type="scientific">Armatimonas rosea</name>
    <dbReference type="NCBI Taxonomy" id="685828"/>
    <lineage>
        <taxon>Bacteria</taxon>
        <taxon>Bacillati</taxon>
        <taxon>Armatimonadota</taxon>
        <taxon>Armatimonadia</taxon>
        <taxon>Armatimonadales</taxon>
        <taxon>Armatimonadaceae</taxon>
        <taxon>Armatimonas</taxon>
    </lineage>
</organism>
<name>A0A7W9SQ19_ARMRO</name>
<dbReference type="EMBL" id="JACHGW010000002">
    <property type="protein sequence ID" value="MBB6050752.1"/>
    <property type="molecule type" value="Genomic_DNA"/>
</dbReference>
<dbReference type="AlphaFoldDB" id="A0A7W9SQ19"/>
<dbReference type="RefSeq" id="WP_184196285.1">
    <property type="nucleotide sequence ID" value="NZ_JACHGW010000002.1"/>
</dbReference>
<protein>
    <recommendedName>
        <fullName evidence="3">Protein involved in plasmid replication-relaxation</fullName>
    </recommendedName>
</protein>
<reference evidence="1 2" key="1">
    <citation type="submission" date="2020-08" db="EMBL/GenBank/DDBJ databases">
        <title>Genomic Encyclopedia of Type Strains, Phase IV (KMG-IV): sequencing the most valuable type-strain genomes for metagenomic binning, comparative biology and taxonomic classification.</title>
        <authorList>
            <person name="Goeker M."/>
        </authorList>
    </citation>
    <scope>NUCLEOTIDE SEQUENCE [LARGE SCALE GENOMIC DNA]</scope>
    <source>
        <strain evidence="1 2">DSM 23562</strain>
    </source>
</reference>
<evidence type="ECO:0008006" key="3">
    <source>
        <dbReference type="Google" id="ProtNLM"/>
    </source>
</evidence>
<dbReference type="SUPFAM" id="SSF46785">
    <property type="entry name" value="Winged helix' DNA-binding domain"/>
    <property type="match status" value="1"/>
</dbReference>
<proteinExistence type="predicted"/>
<dbReference type="InterPro" id="IPR036390">
    <property type="entry name" value="WH_DNA-bd_sf"/>
</dbReference>
<gene>
    <name evidence="1" type="ORF">HNQ39_002543</name>
</gene>
<sequence length="297" mass="32743">MQVTPRRLAILRYLAEQRVLTAKQLALLLPAPEKAIRGHTRALYDAGLLDVIAVSRLALTGSEAINDSSLLFGSAPNLYVLTRDGRNLLFEGGLISKEQRERQSPKYGPRNSFYLAHELAIRDVFVWLEQSRRIWESEPAQWHEAKEAYLTLPATQSTSACELHPDAWFQVGLGSLAPGRKLSAFVEVDRGTERGVTRWREKVLGYYGLFATPSLIPAVLGTTRTRVIVTVPDAVRRDSLAAQIGDITGESGIAQHFYLVVASDLSPSVWSAPLWQQPNQAALVPLLPPAITKGSLP</sequence>
<dbReference type="Gene3D" id="1.10.10.10">
    <property type="entry name" value="Winged helix-like DNA-binding domain superfamily/Winged helix DNA-binding domain"/>
    <property type="match status" value="1"/>
</dbReference>
<comment type="caution">
    <text evidence="1">The sequence shown here is derived from an EMBL/GenBank/DDBJ whole genome shotgun (WGS) entry which is preliminary data.</text>
</comment>
<evidence type="ECO:0000313" key="1">
    <source>
        <dbReference type="EMBL" id="MBB6050752.1"/>
    </source>
</evidence>